<accession>A0AAV4XRD2</accession>
<gene>
    <name evidence="2" type="ORF">CEXT_551171</name>
</gene>
<keyword evidence="3" id="KW-1185">Reference proteome</keyword>
<protein>
    <submittedName>
        <fullName evidence="2">Uncharacterized protein</fullName>
    </submittedName>
</protein>
<dbReference type="EMBL" id="BPLR01018190">
    <property type="protein sequence ID" value="GIY97616.1"/>
    <property type="molecule type" value="Genomic_DNA"/>
</dbReference>
<sequence>MARKGFTDQWWIRIPKGYQCSSGRERSCRCLLEHLIRIAPFRKKVSVIKRREKTESKTFTDGGNAPELALSPRTKFSKH</sequence>
<dbReference type="Proteomes" id="UP001054945">
    <property type="component" value="Unassembled WGS sequence"/>
</dbReference>
<evidence type="ECO:0000313" key="3">
    <source>
        <dbReference type="Proteomes" id="UP001054945"/>
    </source>
</evidence>
<evidence type="ECO:0000256" key="1">
    <source>
        <dbReference type="SAM" id="MobiDB-lite"/>
    </source>
</evidence>
<feature type="region of interest" description="Disordered" evidence="1">
    <location>
        <begin position="53"/>
        <end position="79"/>
    </location>
</feature>
<reference evidence="2 3" key="1">
    <citation type="submission" date="2021-06" db="EMBL/GenBank/DDBJ databases">
        <title>Caerostris extrusa draft genome.</title>
        <authorList>
            <person name="Kono N."/>
            <person name="Arakawa K."/>
        </authorList>
    </citation>
    <scope>NUCLEOTIDE SEQUENCE [LARGE SCALE GENOMIC DNA]</scope>
</reference>
<name>A0AAV4XRD2_CAEEX</name>
<evidence type="ECO:0000313" key="2">
    <source>
        <dbReference type="EMBL" id="GIY97616.1"/>
    </source>
</evidence>
<proteinExistence type="predicted"/>
<comment type="caution">
    <text evidence="2">The sequence shown here is derived from an EMBL/GenBank/DDBJ whole genome shotgun (WGS) entry which is preliminary data.</text>
</comment>
<dbReference type="AlphaFoldDB" id="A0AAV4XRD2"/>
<organism evidence="2 3">
    <name type="scientific">Caerostris extrusa</name>
    <name type="common">Bark spider</name>
    <name type="synonym">Caerostris bankana</name>
    <dbReference type="NCBI Taxonomy" id="172846"/>
    <lineage>
        <taxon>Eukaryota</taxon>
        <taxon>Metazoa</taxon>
        <taxon>Ecdysozoa</taxon>
        <taxon>Arthropoda</taxon>
        <taxon>Chelicerata</taxon>
        <taxon>Arachnida</taxon>
        <taxon>Araneae</taxon>
        <taxon>Araneomorphae</taxon>
        <taxon>Entelegynae</taxon>
        <taxon>Araneoidea</taxon>
        <taxon>Araneidae</taxon>
        <taxon>Caerostris</taxon>
    </lineage>
</organism>